<sequence length="268" mass="28861">MTRAIATRTQAMLPAPTPTAIAKAVAVLEALASHRRVSQLARATNLPVSTVHRILQEFVALGWVRDGDEHEYLLGPAVLRLAGRAGDDSDLARAARPALHALCEQSGYTVHFGVRQGDEAVYVDKLDGRGAYGMRSRVGATFPLHSTAIGKAILAALPDREMRAIISRTGLPPRTPRTIATIPSLVAHLSTIRVRRWSFDDEENVARIRCVAAVVVDHRNVPVGAVSVSGLVFDMERDQACRVAPHVVRAAHEVSAALGAQQYPRTAA</sequence>
<comment type="caution">
    <text evidence="6">The sequence shown here is derived from an EMBL/GenBank/DDBJ whole genome shotgun (WGS) entry which is preliminary data.</text>
</comment>
<dbReference type="SMART" id="SM00346">
    <property type="entry name" value="HTH_ICLR"/>
    <property type="match status" value="1"/>
</dbReference>
<dbReference type="SUPFAM" id="SSF55781">
    <property type="entry name" value="GAF domain-like"/>
    <property type="match status" value="1"/>
</dbReference>
<dbReference type="Pfam" id="PF01614">
    <property type="entry name" value="IclR_C"/>
    <property type="match status" value="1"/>
</dbReference>
<protein>
    <submittedName>
        <fullName evidence="6">IclR family acetate operon transcriptional repressor</fullName>
    </submittedName>
</protein>
<evidence type="ECO:0000313" key="6">
    <source>
        <dbReference type="EMBL" id="MBG6137656.1"/>
    </source>
</evidence>
<dbReference type="InterPro" id="IPR014757">
    <property type="entry name" value="Tscrpt_reg_IclR_C"/>
</dbReference>
<dbReference type="Gene3D" id="3.30.450.40">
    <property type="match status" value="1"/>
</dbReference>
<dbReference type="GO" id="GO:0003700">
    <property type="term" value="F:DNA-binding transcription factor activity"/>
    <property type="evidence" value="ECO:0007669"/>
    <property type="project" value="TreeGrafter"/>
</dbReference>
<dbReference type="GO" id="GO:0045892">
    <property type="term" value="P:negative regulation of DNA-templated transcription"/>
    <property type="evidence" value="ECO:0007669"/>
    <property type="project" value="TreeGrafter"/>
</dbReference>
<evidence type="ECO:0000256" key="2">
    <source>
        <dbReference type="ARBA" id="ARBA00023125"/>
    </source>
</evidence>
<name>A0A8J7GUK5_9ACTN</name>
<reference evidence="6" key="1">
    <citation type="submission" date="2020-11" db="EMBL/GenBank/DDBJ databases">
        <title>Sequencing the genomes of 1000 actinobacteria strains.</title>
        <authorList>
            <person name="Klenk H.-P."/>
        </authorList>
    </citation>
    <scope>NUCLEOTIDE SEQUENCE</scope>
    <source>
        <strain evidence="6">DSM 45356</strain>
    </source>
</reference>
<dbReference type="InterPro" id="IPR050707">
    <property type="entry name" value="HTH_MetabolicPath_Reg"/>
</dbReference>
<evidence type="ECO:0000256" key="1">
    <source>
        <dbReference type="ARBA" id="ARBA00023015"/>
    </source>
</evidence>
<dbReference type="PROSITE" id="PS51077">
    <property type="entry name" value="HTH_ICLR"/>
    <property type="match status" value="1"/>
</dbReference>
<gene>
    <name evidence="6" type="ORF">IW245_003850</name>
</gene>
<proteinExistence type="predicted"/>
<keyword evidence="1" id="KW-0805">Transcription regulation</keyword>
<keyword evidence="3" id="KW-0804">Transcription</keyword>
<dbReference type="AlphaFoldDB" id="A0A8J7GUK5"/>
<evidence type="ECO:0000256" key="3">
    <source>
        <dbReference type="ARBA" id="ARBA00023163"/>
    </source>
</evidence>
<organism evidence="6 7">
    <name type="scientific">Longispora fulva</name>
    <dbReference type="NCBI Taxonomy" id="619741"/>
    <lineage>
        <taxon>Bacteria</taxon>
        <taxon>Bacillati</taxon>
        <taxon>Actinomycetota</taxon>
        <taxon>Actinomycetes</taxon>
        <taxon>Micromonosporales</taxon>
        <taxon>Micromonosporaceae</taxon>
        <taxon>Longispora</taxon>
    </lineage>
</organism>
<keyword evidence="7" id="KW-1185">Reference proteome</keyword>
<feature type="domain" description="IclR-ED" evidence="5">
    <location>
        <begin position="77"/>
        <end position="260"/>
    </location>
</feature>
<dbReference type="InterPro" id="IPR029016">
    <property type="entry name" value="GAF-like_dom_sf"/>
</dbReference>
<dbReference type="SUPFAM" id="SSF46785">
    <property type="entry name" value="Winged helix' DNA-binding domain"/>
    <property type="match status" value="1"/>
</dbReference>
<dbReference type="PROSITE" id="PS51078">
    <property type="entry name" value="ICLR_ED"/>
    <property type="match status" value="1"/>
</dbReference>
<dbReference type="PANTHER" id="PTHR30136:SF24">
    <property type="entry name" value="HTH-TYPE TRANSCRIPTIONAL REPRESSOR ALLR"/>
    <property type="match status" value="1"/>
</dbReference>
<dbReference type="EMBL" id="JADOUF010000001">
    <property type="protein sequence ID" value="MBG6137656.1"/>
    <property type="molecule type" value="Genomic_DNA"/>
</dbReference>
<dbReference type="InterPro" id="IPR036390">
    <property type="entry name" value="WH_DNA-bd_sf"/>
</dbReference>
<dbReference type="InterPro" id="IPR005471">
    <property type="entry name" value="Tscrpt_reg_IclR_N"/>
</dbReference>
<evidence type="ECO:0000259" key="4">
    <source>
        <dbReference type="PROSITE" id="PS51077"/>
    </source>
</evidence>
<accession>A0A8J7GUK5</accession>
<evidence type="ECO:0000313" key="7">
    <source>
        <dbReference type="Proteomes" id="UP000622552"/>
    </source>
</evidence>
<dbReference type="PANTHER" id="PTHR30136">
    <property type="entry name" value="HELIX-TURN-HELIX TRANSCRIPTIONAL REGULATOR, ICLR FAMILY"/>
    <property type="match status" value="1"/>
</dbReference>
<keyword evidence="2" id="KW-0238">DNA-binding</keyword>
<dbReference type="GO" id="GO:0003677">
    <property type="term" value="F:DNA binding"/>
    <property type="evidence" value="ECO:0007669"/>
    <property type="project" value="UniProtKB-KW"/>
</dbReference>
<feature type="domain" description="HTH iclR-type" evidence="4">
    <location>
        <begin position="18"/>
        <end position="76"/>
    </location>
</feature>
<dbReference type="Pfam" id="PF09339">
    <property type="entry name" value="HTH_IclR"/>
    <property type="match status" value="1"/>
</dbReference>
<dbReference type="Proteomes" id="UP000622552">
    <property type="component" value="Unassembled WGS sequence"/>
</dbReference>
<dbReference type="Gene3D" id="1.10.10.10">
    <property type="entry name" value="Winged helix-like DNA-binding domain superfamily/Winged helix DNA-binding domain"/>
    <property type="match status" value="1"/>
</dbReference>
<dbReference type="InterPro" id="IPR036388">
    <property type="entry name" value="WH-like_DNA-bd_sf"/>
</dbReference>
<evidence type="ECO:0000259" key="5">
    <source>
        <dbReference type="PROSITE" id="PS51078"/>
    </source>
</evidence>
<dbReference type="RefSeq" id="WP_197004498.1">
    <property type="nucleotide sequence ID" value="NZ_BONS01000024.1"/>
</dbReference>